<sequence>MWSDNQTDKDFLNFASVADTAAELIAKASGQPLSMGVSGGWGVGKSSMLSLISSALEARDGNPYIFVEFNAWLYQGYDDARAALLDVIARKLIEYAEQSKTGLDRAKEFLRRVKWLRVAGIAAGAGLSMATGVPPAGVLGSILAAGKGLLDGQVTEEDAKQVQEAGKAIADESGKLLSSPEDISPPQQIQDLRDHFQNTLEEMKVTLVVFIDDLDRCLPSTSIATLEAIRLFLFLPNTAFIIAADDRMIRQAVRAHFHGTELDDDLVTNYFDKLIQVPLRVPPLGTQDVRAYMMLLYVENSSLADDEKERIRSAVCQQLSESWKGKRVDARFMTETIPDCPGDLRSNLDLADRLAPLMSTAKQIAGNPRLIKRFLNTLSIRMSLACSQGVPVEETALAKVLLFERCADESAYSKLLSNVNESETGRPVFLADWEKKAVSGEELDGLKDLGASWDSDFVRDWLALEPALTDMDLRAILYVSREHMPIITPSDRLSSEAAGIMEALIGLTKRKSAPLSDQVRSLPGKDVSLMMDRLLVRARQENQWGTPNVLFAILTVVDADESHAVKFASFLGQIPVERLKAGIVPAISNYQWAKSVLDRWRDNSSTPGPVKKAINALFKNEKE</sequence>
<name>A0A451AW85_9GAMM</name>
<dbReference type="InterPro" id="IPR052754">
    <property type="entry name" value="NTPase_KAP_P-loop"/>
</dbReference>
<proteinExistence type="predicted"/>
<dbReference type="InterPro" id="IPR027417">
    <property type="entry name" value="P-loop_NTPase"/>
</dbReference>
<dbReference type="EMBL" id="CAADFZ010000022">
    <property type="protein sequence ID" value="VFK62174.1"/>
    <property type="molecule type" value="Genomic_DNA"/>
</dbReference>
<dbReference type="Gene3D" id="3.40.50.300">
    <property type="entry name" value="P-loop containing nucleotide triphosphate hydrolases"/>
    <property type="match status" value="1"/>
</dbReference>
<protein>
    <submittedName>
        <fullName evidence="3">Predicted P-loop ATPase, KAP-like</fullName>
    </submittedName>
</protein>
<evidence type="ECO:0000313" key="2">
    <source>
        <dbReference type="EMBL" id="VFK62174.1"/>
    </source>
</evidence>
<dbReference type="AlphaFoldDB" id="A0A451AW85"/>
<dbReference type="SUPFAM" id="SSF52540">
    <property type="entry name" value="P-loop containing nucleoside triphosphate hydrolases"/>
    <property type="match status" value="1"/>
</dbReference>
<dbReference type="PANTHER" id="PTHR22674:SF6">
    <property type="entry name" value="NTPASE KAP FAMILY P-LOOP DOMAIN-CONTAINING PROTEIN 1"/>
    <property type="match status" value="1"/>
</dbReference>
<dbReference type="PANTHER" id="PTHR22674">
    <property type="entry name" value="NTPASE, KAP FAMILY P-LOOP DOMAIN-CONTAINING 1"/>
    <property type="match status" value="1"/>
</dbReference>
<organism evidence="3">
    <name type="scientific">Candidatus Kentrum sp. UNK</name>
    <dbReference type="NCBI Taxonomy" id="2126344"/>
    <lineage>
        <taxon>Bacteria</taxon>
        <taxon>Pseudomonadati</taxon>
        <taxon>Pseudomonadota</taxon>
        <taxon>Gammaproteobacteria</taxon>
        <taxon>Candidatus Kentrum</taxon>
    </lineage>
</organism>
<evidence type="ECO:0000259" key="1">
    <source>
        <dbReference type="Pfam" id="PF07693"/>
    </source>
</evidence>
<gene>
    <name evidence="2" type="ORF">BECKUNK1418G_GA0071005_102225</name>
    <name evidence="3" type="ORF">BECKUNK1418H_GA0071006_102623</name>
</gene>
<dbReference type="InterPro" id="IPR011646">
    <property type="entry name" value="KAP_P-loop"/>
</dbReference>
<evidence type="ECO:0000313" key="3">
    <source>
        <dbReference type="EMBL" id="VFK70304.1"/>
    </source>
</evidence>
<accession>A0A451AW85</accession>
<dbReference type="EMBL" id="CAADGD010000026">
    <property type="protein sequence ID" value="VFK70304.1"/>
    <property type="molecule type" value="Genomic_DNA"/>
</dbReference>
<reference evidence="3" key="1">
    <citation type="submission" date="2019-02" db="EMBL/GenBank/DDBJ databases">
        <authorList>
            <person name="Gruber-Vodicka R. H."/>
            <person name="Seah K. B. B."/>
        </authorList>
    </citation>
    <scope>NUCLEOTIDE SEQUENCE</scope>
    <source>
        <strain evidence="3">BECK_BY19</strain>
        <strain evidence="2">BECK_BY8</strain>
    </source>
</reference>
<feature type="domain" description="KAP NTPase" evidence="1">
    <location>
        <begin position="15"/>
        <end position="384"/>
    </location>
</feature>
<dbReference type="Pfam" id="PF07693">
    <property type="entry name" value="KAP_NTPase"/>
    <property type="match status" value="1"/>
</dbReference>